<dbReference type="SUPFAM" id="SSF56281">
    <property type="entry name" value="Metallo-hydrolase/oxidoreductase"/>
    <property type="match status" value="1"/>
</dbReference>
<protein>
    <recommendedName>
        <fullName evidence="11">Protein artemis</fullName>
    </recommendedName>
    <alternativeName>
        <fullName evidence="12">DNA cross-link repair 1C protein</fullName>
    </alternativeName>
</protein>
<evidence type="ECO:0000256" key="5">
    <source>
        <dbReference type="ARBA" id="ARBA00022763"/>
    </source>
</evidence>
<reference evidence="14 15" key="1">
    <citation type="submission" date="2017-09" db="EMBL/GenBank/DDBJ databases">
        <title>WGS assembly of Aquilegia coerulea Goldsmith.</title>
        <authorList>
            <person name="Hodges S."/>
            <person name="Kramer E."/>
            <person name="Nordborg M."/>
            <person name="Tomkins J."/>
            <person name="Borevitz J."/>
            <person name="Derieg N."/>
            <person name="Yan J."/>
            <person name="Mihaltcheva S."/>
            <person name="Hayes R.D."/>
            <person name="Rokhsar D."/>
        </authorList>
    </citation>
    <scope>NUCLEOTIDE SEQUENCE [LARGE SCALE GENOMIC DNA]</scope>
    <source>
        <strain evidence="15">cv. Goldsmith</strain>
    </source>
</reference>
<dbReference type="EMBL" id="KZ305139">
    <property type="protein sequence ID" value="PIA25201.1"/>
    <property type="molecule type" value="Genomic_DNA"/>
</dbReference>
<comment type="similarity">
    <text evidence="2">Belongs to the DNA repair metallo-beta-lactamase (DRMBL) family.</text>
</comment>
<keyword evidence="7" id="KW-0269">Exonuclease</keyword>
<dbReference type="STRING" id="218851.A0A2G5C1R8"/>
<dbReference type="InterPro" id="IPR036866">
    <property type="entry name" value="RibonucZ/Hydroxyglut_hydro"/>
</dbReference>
<dbReference type="Proteomes" id="UP000230069">
    <property type="component" value="Unassembled WGS sequence"/>
</dbReference>
<evidence type="ECO:0000256" key="10">
    <source>
        <dbReference type="ARBA" id="ARBA00023242"/>
    </source>
</evidence>
<dbReference type="OrthoDB" id="262529at2759"/>
<evidence type="ECO:0000256" key="8">
    <source>
        <dbReference type="ARBA" id="ARBA00023172"/>
    </source>
</evidence>
<dbReference type="GO" id="GO:0004519">
    <property type="term" value="F:endonuclease activity"/>
    <property type="evidence" value="ECO:0007669"/>
    <property type="project" value="UniProtKB-KW"/>
</dbReference>
<dbReference type="AlphaFoldDB" id="A0A2G5C1R8"/>
<dbReference type="Gene3D" id="3.40.50.12650">
    <property type="match status" value="1"/>
</dbReference>
<gene>
    <name evidence="14" type="ORF">AQUCO_12300029v1</name>
</gene>
<proteinExistence type="inferred from homology"/>
<keyword evidence="8" id="KW-0233">DNA recombination</keyword>
<dbReference type="GO" id="GO:0035312">
    <property type="term" value="F:5'-3' DNA exonuclease activity"/>
    <property type="evidence" value="ECO:0007669"/>
    <property type="project" value="TreeGrafter"/>
</dbReference>
<dbReference type="PANTHER" id="PTHR23240:SF8">
    <property type="entry name" value="PROTEIN ARTEMIS"/>
    <property type="match status" value="1"/>
</dbReference>
<name>A0A2G5C1R8_AQUCA</name>
<dbReference type="Gene3D" id="3.60.15.10">
    <property type="entry name" value="Ribonuclease Z/Hydroxyacylglutathione hydrolase-like"/>
    <property type="match status" value="1"/>
</dbReference>
<dbReference type="InterPro" id="IPR011084">
    <property type="entry name" value="DRMBL"/>
</dbReference>
<keyword evidence="3" id="KW-0540">Nuclease</keyword>
<comment type="subcellular location">
    <subcellularLocation>
        <location evidence="1">Nucleus</location>
    </subcellularLocation>
</comment>
<organism evidence="14 15">
    <name type="scientific">Aquilegia coerulea</name>
    <name type="common">Rocky mountain columbine</name>
    <dbReference type="NCBI Taxonomy" id="218851"/>
    <lineage>
        <taxon>Eukaryota</taxon>
        <taxon>Viridiplantae</taxon>
        <taxon>Streptophyta</taxon>
        <taxon>Embryophyta</taxon>
        <taxon>Tracheophyta</taxon>
        <taxon>Spermatophyta</taxon>
        <taxon>Magnoliopsida</taxon>
        <taxon>Ranunculales</taxon>
        <taxon>Ranunculaceae</taxon>
        <taxon>Thalictroideae</taxon>
        <taxon>Aquilegia</taxon>
    </lineage>
</organism>
<dbReference type="Pfam" id="PF07522">
    <property type="entry name" value="DRMBL"/>
    <property type="match status" value="1"/>
</dbReference>
<evidence type="ECO:0000313" key="14">
    <source>
        <dbReference type="EMBL" id="PIA25201.1"/>
    </source>
</evidence>
<evidence type="ECO:0000256" key="4">
    <source>
        <dbReference type="ARBA" id="ARBA00022759"/>
    </source>
</evidence>
<dbReference type="GO" id="GO:0003684">
    <property type="term" value="F:damaged DNA binding"/>
    <property type="evidence" value="ECO:0007669"/>
    <property type="project" value="TreeGrafter"/>
</dbReference>
<keyword evidence="6" id="KW-0378">Hydrolase</keyword>
<evidence type="ECO:0000256" key="3">
    <source>
        <dbReference type="ARBA" id="ARBA00022722"/>
    </source>
</evidence>
<keyword evidence="15" id="KW-1185">Reference proteome</keyword>
<dbReference type="GO" id="GO:0006303">
    <property type="term" value="P:double-strand break repair via nonhomologous end joining"/>
    <property type="evidence" value="ECO:0007669"/>
    <property type="project" value="TreeGrafter"/>
</dbReference>
<evidence type="ECO:0000256" key="11">
    <source>
        <dbReference type="ARBA" id="ARBA00039759"/>
    </source>
</evidence>
<evidence type="ECO:0000256" key="1">
    <source>
        <dbReference type="ARBA" id="ARBA00004123"/>
    </source>
</evidence>
<dbReference type="GO" id="GO:0036297">
    <property type="term" value="P:interstrand cross-link repair"/>
    <property type="evidence" value="ECO:0007669"/>
    <property type="project" value="TreeGrafter"/>
</dbReference>
<feature type="domain" description="DNA repair metallo-beta-lactamase" evidence="13">
    <location>
        <begin position="222"/>
        <end position="344"/>
    </location>
</feature>
<keyword evidence="5" id="KW-0227">DNA damage</keyword>
<evidence type="ECO:0000256" key="12">
    <source>
        <dbReference type="ARBA" id="ARBA00042677"/>
    </source>
</evidence>
<dbReference type="GO" id="GO:0006310">
    <property type="term" value="P:DNA recombination"/>
    <property type="evidence" value="ECO:0007669"/>
    <property type="project" value="UniProtKB-KW"/>
</dbReference>
<evidence type="ECO:0000256" key="6">
    <source>
        <dbReference type="ARBA" id="ARBA00022801"/>
    </source>
</evidence>
<keyword evidence="10" id="KW-0539">Nucleus</keyword>
<dbReference type="PANTHER" id="PTHR23240">
    <property type="entry name" value="DNA CROSS-LINK REPAIR PROTEIN PSO2/SNM1-RELATED"/>
    <property type="match status" value="1"/>
</dbReference>
<keyword evidence="4" id="KW-0255">Endonuclease</keyword>
<dbReference type="InParanoid" id="A0A2G5C1R8"/>
<evidence type="ECO:0000256" key="7">
    <source>
        <dbReference type="ARBA" id="ARBA00022839"/>
    </source>
</evidence>
<accession>A0A2G5C1R8</accession>
<evidence type="ECO:0000256" key="9">
    <source>
        <dbReference type="ARBA" id="ARBA00023204"/>
    </source>
</evidence>
<keyword evidence="9" id="KW-0234">DNA repair</keyword>
<dbReference type="GO" id="GO:0005634">
    <property type="term" value="C:nucleus"/>
    <property type="evidence" value="ECO:0007669"/>
    <property type="project" value="UniProtKB-SubCell"/>
</dbReference>
<evidence type="ECO:0000256" key="2">
    <source>
        <dbReference type="ARBA" id="ARBA00010304"/>
    </source>
</evidence>
<evidence type="ECO:0000313" key="15">
    <source>
        <dbReference type="Proteomes" id="UP000230069"/>
    </source>
</evidence>
<evidence type="ECO:0000259" key="13">
    <source>
        <dbReference type="Pfam" id="PF07522"/>
    </source>
</evidence>
<sequence length="436" mass="49471">MEGMISVDEWKEGSQLYFLTHLHSDHMKGLSSNWNKGPLVCSPITAKLFPYKFTDFDLSLLRVLEIGPTYSFSLLSPFSQLETEVQVTLIDADHCPGSVMYLFRGDKFKCRLYTGDFRWEATSERALLAKTKLLNALGNDTIDYLYMDNTYCNPLYSFPPREVIAQQVIDIIASHPEHDVIIAVNTLGKEDLLLRISRALNIKIWVRPERLQTMRLLGFGDIFTTNRSLTRVRAVPMYSFGIKTLEELNVLSTLEDYKALLIRPTIGILPSGLPWLMRGSNENDYSCGSDKSNIAAVPGAQVHKCKQVEGSSSFTKIGRYIYSLPYSDHSCFDELQEFIKLVQPLSLKGIVLSEHCNVDPCHYLGHLCKPDQVTEQPRKKLPRKDKPVVGCSKSFKRKKYMKFCKVRRSRVSLLRRLRCGAKITESVTAGCSISDS</sequence>